<feature type="compositionally biased region" description="Basic and acidic residues" evidence="1">
    <location>
        <begin position="152"/>
        <end position="161"/>
    </location>
</feature>
<dbReference type="RefSeq" id="WP_062006926.1">
    <property type="nucleotide sequence ID" value="NZ_CP012677.1"/>
</dbReference>
<keyword evidence="3" id="KW-1185">Reference proteome</keyword>
<proteinExistence type="predicted"/>
<gene>
    <name evidence="2" type="ORF">AOC05_08905</name>
</gene>
<evidence type="ECO:0000256" key="1">
    <source>
        <dbReference type="SAM" id="MobiDB-lite"/>
    </source>
</evidence>
<feature type="region of interest" description="Disordered" evidence="1">
    <location>
        <begin position="142"/>
        <end position="161"/>
    </location>
</feature>
<accession>A0A0M3UGA3</accession>
<evidence type="ECO:0000313" key="2">
    <source>
        <dbReference type="EMBL" id="ALE92409.1"/>
    </source>
</evidence>
<sequence length="161" mass="16727">MRAGRQHLVDLGAPHTYIAKLPANEAGSFLATGRWRECAHALRSALGTNPGVMADVDTRLVAARLAAWQGRQAEAEAHLGCAEEMFAVAEAFLNPSFDAVRAEDHLAAGNPEAAYAAAMNGACTEGAPPTMCEWLLPLGGPLPGGPHPTGGRHGESPGRTP</sequence>
<protein>
    <submittedName>
        <fullName evidence="2">Uncharacterized protein</fullName>
    </submittedName>
</protein>
<name>A0A0M3UGA3_9MICC</name>
<organism evidence="2 3">
    <name type="scientific">Arthrobacter alpinus</name>
    <dbReference type="NCBI Taxonomy" id="656366"/>
    <lineage>
        <taxon>Bacteria</taxon>
        <taxon>Bacillati</taxon>
        <taxon>Actinomycetota</taxon>
        <taxon>Actinomycetes</taxon>
        <taxon>Micrococcales</taxon>
        <taxon>Micrococcaceae</taxon>
        <taxon>Arthrobacter</taxon>
    </lineage>
</organism>
<dbReference type="EMBL" id="CP012677">
    <property type="protein sequence ID" value="ALE92409.1"/>
    <property type="molecule type" value="Genomic_DNA"/>
</dbReference>
<reference evidence="3" key="1">
    <citation type="submission" date="2015-09" db="EMBL/GenBank/DDBJ databases">
        <title>Complete genome of Arthrobacter alpinus strain R3.8.</title>
        <authorList>
            <person name="See-Too W.S."/>
            <person name="Chan K.G."/>
        </authorList>
    </citation>
    <scope>NUCLEOTIDE SEQUENCE [LARGE SCALE GENOMIC DNA]</scope>
    <source>
        <strain evidence="3">R3.8</strain>
    </source>
</reference>
<dbReference type="AlphaFoldDB" id="A0A0M3UGA3"/>
<dbReference type="KEGG" id="aaq:AOC05_08905"/>
<evidence type="ECO:0000313" key="3">
    <source>
        <dbReference type="Proteomes" id="UP000062833"/>
    </source>
</evidence>
<dbReference type="Proteomes" id="UP000062833">
    <property type="component" value="Chromosome"/>
</dbReference>
<dbReference type="OrthoDB" id="144293at2"/>